<proteinExistence type="predicted"/>
<evidence type="ECO:0000256" key="1">
    <source>
        <dbReference type="SAM" id="Coils"/>
    </source>
</evidence>
<keyword evidence="3" id="KW-1133">Transmembrane helix</keyword>
<feature type="region of interest" description="Disordered" evidence="2">
    <location>
        <begin position="1"/>
        <end position="34"/>
    </location>
</feature>
<evidence type="ECO:0000313" key="5">
    <source>
        <dbReference type="Proteomes" id="UP001165405"/>
    </source>
</evidence>
<sequence>MSTDKTTPEQTEQPTAAEPVEATPAGVEASAETATTPRPAIVSFLRDNWLTALLAVLLAGAIVYGAVFTASSSRWEASSGDFEAQLAETTAAKAEVEAAKAEVEAAKIAVEATNTDLQGDLDECRSTADAADVLVGLDKQAGDKLSAFMDTFFSLMATTSDAEAQSLLGTIETQGAEIEALDGQVDAAEKTYDERVGLCRD</sequence>
<protein>
    <submittedName>
        <fullName evidence="4">Uncharacterized protein</fullName>
    </submittedName>
</protein>
<dbReference type="RefSeq" id="WP_236090165.1">
    <property type="nucleotide sequence ID" value="NZ_JAKGSG010000042.1"/>
</dbReference>
<reference evidence="4" key="1">
    <citation type="submission" date="2022-01" db="EMBL/GenBank/DDBJ databases">
        <title>Antribacter sp. nov., isolated from Guizhou of China.</title>
        <authorList>
            <person name="Chengliang C."/>
            <person name="Ya Z."/>
        </authorList>
    </citation>
    <scope>NUCLEOTIDE SEQUENCE</scope>
    <source>
        <strain evidence="4">KLBMP 9083</strain>
    </source>
</reference>
<accession>A0AA41QF89</accession>
<dbReference type="AlphaFoldDB" id="A0AA41QF89"/>
<keyword evidence="3" id="KW-0812">Transmembrane</keyword>
<keyword evidence="1" id="KW-0175">Coiled coil</keyword>
<gene>
    <name evidence="4" type="ORF">L1785_15405</name>
</gene>
<comment type="caution">
    <text evidence="4">The sequence shown here is derived from an EMBL/GenBank/DDBJ whole genome shotgun (WGS) entry which is preliminary data.</text>
</comment>
<name>A0AA41QF89_9MICO</name>
<feature type="transmembrane region" description="Helical" evidence="3">
    <location>
        <begin position="49"/>
        <end position="70"/>
    </location>
</feature>
<evidence type="ECO:0000256" key="2">
    <source>
        <dbReference type="SAM" id="MobiDB-lite"/>
    </source>
</evidence>
<dbReference type="EMBL" id="JAKGSG010000042">
    <property type="protein sequence ID" value="MCF4122365.1"/>
    <property type="molecule type" value="Genomic_DNA"/>
</dbReference>
<feature type="compositionally biased region" description="Polar residues" evidence="2">
    <location>
        <begin position="1"/>
        <end position="10"/>
    </location>
</feature>
<feature type="coiled-coil region" evidence="1">
    <location>
        <begin position="84"/>
        <end position="116"/>
    </location>
</feature>
<keyword evidence="3" id="KW-0472">Membrane</keyword>
<dbReference type="Proteomes" id="UP001165405">
    <property type="component" value="Unassembled WGS sequence"/>
</dbReference>
<keyword evidence="5" id="KW-1185">Reference proteome</keyword>
<feature type="compositionally biased region" description="Low complexity" evidence="2">
    <location>
        <begin position="11"/>
        <end position="29"/>
    </location>
</feature>
<organism evidence="4 5">
    <name type="scientific">Antribacter soli</name>
    <dbReference type="NCBI Taxonomy" id="2910976"/>
    <lineage>
        <taxon>Bacteria</taxon>
        <taxon>Bacillati</taxon>
        <taxon>Actinomycetota</taxon>
        <taxon>Actinomycetes</taxon>
        <taxon>Micrococcales</taxon>
        <taxon>Promicromonosporaceae</taxon>
        <taxon>Antribacter</taxon>
    </lineage>
</organism>
<evidence type="ECO:0000256" key="3">
    <source>
        <dbReference type="SAM" id="Phobius"/>
    </source>
</evidence>
<evidence type="ECO:0000313" key="4">
    <source>
        <dbReference type="EMBL" id="MCF4122365.1"/>
    </source>
</evidence>